<evidence type="ECO:0000259" key="6">
    <source>
        <dbReference type="PROSITE" id="PS50931"/>
    </source>
</evidence>
<dbReference type="PRINTS" id="PR00039">
    <property type="entry name" value="HTHLYSR"/>
</dbReference>
<evidence type="ECO:0000256" key="1">
    <source>
        <dbReference type="ARBA" id="ARBA00009437"/>
    </source>
</evidence>
<dbReference type="Gene3D" id="3.40.190.10">
    <property type="entry name" value="Periplasmic binding protein-like II"/>
    <property type="match status" value="2"/>
</dbReference>
<organism evidence="7 8">
    <name type="scientific">Salibaculum griseiflavum</name>
    <dbReference type="NCBI Taxonomy" id="1914409"/>
    <lineage>
        <taxon>Bacteria</taxon>
        <taxon>Pseudomonadati</taxon>
        <taxon>Pseudomonadota</taxon>
        <taxon>Alphaproteobacteria</taxon>
        <taxon>Rhodobacterales</taxon>
        <taxon>Roseobacteraceae</taxon>
        <taxon>Salibaculum</taxon>
    </lineage>
</organism>
<dbReference type="FunFam" id="1.10.10.10:FF:000001">
    <property type="entry name" value="LysR family transcriptional regulator"/>
    <property type="match status" value="1"/>
</dbReference>
<dbReference type="InterPro" id="IPR000847">
    <property type="entry name" value="LysR_HTH_N"/>
</dbReference>
<evidence type="ECO:0000256" key="2">
    <source>
        <dbReference type="ARBA" id="ARBA00023015"/>
    </source>
</evidence>
<accession>A0A2V1P5R3</accession>
<evidence type="ECO:0000313" key="8">
    <source>
        <dbReference type="Proteomes" id="UP000245293"/>
    </source>
</evidence>
<dbReference type="RefSeq" id="WP_109386749.1">
    <property type="nucleotide sequence ID" value="NZ_QETF01000003.1"/>
</dbReference>
<dbReference type="InterPro" id="IPR036390">
    <property type="entry name" value="WH_DNA-bd_sf"/>
</dbReference>
<dbReference type="PANTHER" id="PTHR30346:SF26">
    <property type="entry name" value="HYDROGEN PEROXIDE-INDUCIBLE GENES ACTIVATOR"/>
    <property type="match status" value="1"/>
</dbReference>
<dbReference type="AlphaFoldDB" id="A0A2V1P5R3"/>
<dbReference type="Gene3D" id="1.10.10.10">
    <property type="entry name" value="Winged helix-like DNA-binding domain superfamily/Winged helix DNA-binding domain"/>
    <property type="match status" value="1"/>
</dbReference>
<comment type="similarity">
    <text evidence="1">Belongs to the LysR transcriptional regulatory family.</text>
</comment>
<comment type="caution">
    <text evidence="7">The sequence shown here is derived from an EMBL/GenBank/DDBJ whole genome shotgun (WGS) entry which is preliminary data.</text>
</comment>
<keyword evidence="2" id="KW-0805">Transcription regulation</keyword>
<gene>
    <name evidence="7" type="ORF">DFK10_03735</name>
</gene>
<protein>
    <submittedName>
        <fullName evidence="7">LysR family transcriptional regulator</fullName>
    </submittedName>
</protein>
<proteinExistence type="inferred from homology"/>
<dbReference type="GO" id="GO:0032993">
    <property type="term" value="C:protein-DNA complex"/>
    <property type="evidence" value="ECO:0007669"/>
    <property type="project" value="TreeGrafter"/>
</dbReference>
<dbReference type="SUPFAM" id="SSF46785">
    <property type="entry name" value="Winged helix' DNA-binding domain"/>
    <property type="match status" value="1"/>
</dbReference>
<keyword evidence="8" id="KW-1185">Reference proteome</keyword>
<dbReference type="Pfam" id="PF00126">
    <property type="entry name" value="HTH_1"/>
    <property type="match status" value="1"/>
</dbReference>
<dbReference type="InterPro" id="IPR005119">
    <property type="entry name" value="LysR_subst-bd"/>
</dbReference>
<dbReference type="InterPro" id="IPR036388">
    <property type="entry name" value="WH-like_DNA-bd_sf"/>
</dbReference>
<dbReference type="PANTHER" id="PTHR30346">
    <property type="entry name" value="TRANSCRIPTIONAL DUAL REGULATOR HCAR-RELATED"/>
    <property type="match status" value="1"/>
</dbReference>
<feature type="domain" description="HTH lysR-type" evidence="6">
    <location>
        <begin position="4"/>
        <end position="61"/>
    </location>
</feature>
<sequence>MKNLTLKQLRYFEALARHGHFGHAADACAISQPALSMQIKELENSLGTPVFERGPRHVRLTAFGESVAARIRDILRAVEELDDLARASRDHLSGPLRIGVIPTIAPYLLPRIIGDLTRLHDGLDIRVRETQTSTLIEELTQGRIDTAIVALPVSEPAFEEVALFDEEFVLVRPLSEADQPVPTPDRLPEMRLLLLEEGHCFRDQALSFCNLVAKEPRELLDGSTLSTLVQMVGAGIGVTLIPEMAVSVETRSAPVSIARFAPPRPTRTIGMIWRKTNPLAERLLMIADLVRGAADAGKTVDIRQ</sequence>
<keyword evidence="4" id="KW-0010">Activator</keyword>
<evidence type="ECO:0000313" key="7">
    <source>
        <dbReference type="EMBL" id="PWG17843.1"/>
    </source>
</evidence>
<dbReference type="SUPFAM" id="SSF53850">
    <property type="entry name" value="Periplasmic binding protein-like II"/>
    <property type="match status" value="1"/>
</dbReference>
<dbReference type="PROSITE" id="PS50931">
    <property type="entry name" value="HTH_LYSR"/>
    <property type="match status" value="1"/>
</dbReference>
<name>A0A2V1P5R3_9RHOB</name>
<evidence type="ECO:0000256" key="3">
    <source>
        <dbReference type="ARBA" id="ARBA00023125"/>
    </source>
</evidence>
<keyword evidence="3" id="KW-0238">DNA-binding</keyword>
<keyword evidence="5" id="KW-0804">Transcription</keyword>
<evidence type="ECO:0000256" key="4">
    <source>
        <dbReference type="ARBA" id="ARBA00023159"/>
    </source>
</evidence>
<dbReference type="OrthoDB" id="9775392at2"/>
<dbReference type="Pfam" id="PF03466">
    <property type="entry name" value="LysR_substrate"/>
    <property type="match status" value="1"/>
</dbReference>
<dbReference type="GO" id="GO:0003677">
    <property type="term" value="F:DNA binding"/>
    <property type="evidence" value="ECO:0007669"/>
    <property type="project" value="UniProtKB-KW"/>
</dbReference>
<dbReference type="GO" id="GO:0003700">
    <property type="term" value="F:DNA-binding transcription factor activity"/>
    <property type="evidence" value="ECO:0007669"/>
    <property type="project" value="InterPro"/>
</dbReference>
<dbReference type="CDD" id="cd08411">
    <property type="entry name" value="PBP2_OxyR"/>
    <property type="match status" value="1"/>
</dbReference>
<dbReference type="Proteomes" id="UP000245293">
    <property type="component" value="Unassembled WGS sequence"/>
</dbReference>
<reference evidence="8" key="1">
    <citation type="submission" date="2018-05" db="EMBL/GenBank/DDBJ databases">
        <authorList>
            <person name="Du Z."/>
            <person name="Wang X."/>
        </authorList>
    </citation>
    <scope>NUCLEOTIDE SEQUENCE [LARGE SCALE GENOMIC DNA]</scope>
    <source>
        <strain evidence="8">WDS4C29</strain>
    </source>
</reference>
<dbReference type="EMBL" id="QETF01000003">
    <property type="protein sequence ID" value="PWG17843.1"/>
    <property type="molecule type" value="Genomic_DNA"/>
</dbReference>
<evidence type="ECO:0000256" key="5">
    <source>
        <dbReference type="ARBA" id="ARBA00023163"/>
    </source>
</evidence>